<organism evidence="2 3">
    <name type="scientific">Slackia heliotrinireducens (strain ATCC 29202 / DSM 20476 / NCTC 11029 / RHS 1)</name>
    <name type="common">Peptococcus heliotrinreducens</name>
    <dbReference type="NCBI Taxonomy" id="471855"/>
    <lineage>
        <taxon>Bacteria</taxon>
        <taxon>Bacillati</taxon>
        <taxon>Actinomycetota</taxon>
        <taxon>Coriobacteriia</taxon>
        <taxon>Eggerthellales</taxon>
        <taxon>Eggerthellaceae</taxon>
        <taxon>Slackia</taxon>
    </lineage>
</organism>
<dbReference type="EMBL" id="CP001684">
    <property type="protein sequence ID" value="ACV22189.1"/>
    <property type="molecule type" value="Genomic_DNA"/>
</dbReference>
<dbReference type="eggNOG" id="ENOG5031UPE">
    <property type="taxonomic scope" value="Bacteria"/>
</dbReference>
<dbReference type="KEGG" id="shi:Shel_11550"/>
<evidence type="ECO:0000313" key="3">
    <source>
        <dbReference type="Proteomes" id="UP000002026"/>
    </source>
</evidence>
<feature type="transmembrane region" description="Helical" evidence="1">
    <location>
        <begin position="119"/>
        <end position="141"/>
    </location>
</feature>
<protein>
    <recommendedName>
        <fullName evidence="4">DUF2975 domain-containing protein</fullName>
    </recommendedName>
</protein>
<accession>C7N5K4</accession>
<keyword evidence="1" id="KW-0472">Membrane</keyword>
<dbReference type="InterPro" id="IPR021354">
    <property type="entry name" value="DUF2975"/>
</dbReference>
<keyword evidence="1" id="KW-0812">Transmembrane</keyword>
<keyword evidence="1" id="KW-1133">Transmembrane helix</keyword>
<evidence type="ECO:0008006" key="4">
    <source>
        <dbReference type="Google" id="ProtNLM"/>
    </source>
</evidence>
<gene>
    <name evidence="2" type="ordered locus">Shel_11550</name>
</gene>
<name>C7N5K4_SLAHD</name>
<dbReference type="AlphaFoldDB" id="C7N5K4"/>
<feature type="transmembrane region" description="Helical" evidence="1">
    <location>
        <begin position="43"/>
        <end position="72"/>
    </location>
</feature>
<evidence type="ECO:0000256" key="1">
    <source>
        <dbReference type="SAM" id="Phobius"/>
    </source>
</evidence>
<dbReference type="Pfam" id="PF11188">
    <property type="entry name" value="DUF2975"/>
    <property type="match status" value="1"/>
</dbReference>
<dbReference type="Proteomes" id="UP000002026">
    <property type="component" value="Chromosome"/>
</dbReference>
<evidence type="ECO:0000313" key="2">
    <source>
        <dbReference type="EMBL" id="ACV22189.1"/>
    </source>
</evidence>
<dbReference type="HOGENOM" id="CLU_137354_1_0_11"/>
<proteinExistence type="predicted"/>
<feature type="transmembrane region" description="Helical" evidence="1">
    <location>
        <begin position="12"/>
        <end position="31"/>
    </location>
</feature>
<sequence>MNHIELGTQLKALDIILGICCVVMAFVVMPVKGQQLAALHPDLAYLFVPCLIGGWIGLAAPLAMTVIAFPMFRNIANGDSFTDENARILKKISYLAGFDVLLLLVAIVVFVFVGALYLGAFMALVTGIVVMGSVAIVAAALSHLTLKAAQLQAENDLTV</sequence>
<dbReference type="RefSeq" id="WP_012798292.1">
    <property type="nucleotide sequence ID" value="NC_013165.1"/>
</dbReference>
<keyword evidence="3" id="KW-1185">Reference proteome</keyword>
<feature type="transmembrane region" description="Helical" evidence="1">
    <location>
        <begin position="92"/>
        <end position="113"/>
    </location>
</feature>
<reference evidence="2 3" key="1">
    <citation type="journal article" date="2009" name="Stand. Genomic Sci.">
        <title>Complete genome sequence of Slackia heliotrinireducens type strain (RHS 1).</title>
        <authorList>
            <person name="Pukall R."/>
            <person name="Lapidus A."/>
            <person name="Nolan M."/>
            <person name="Copeland A."/>
            <person name="Glavina Del Rio T."/>
            <person name="Lucas S."/>
            <person name="Chen F."/>
            <person name="Tice H."/>
            <person name="Cheng J.F."/>
            <person name="Chertkov O."/>
            <person name="Bruce D."/>
            <person name="Goodwin L."/>
            <person name="Kuske C."/>
            <person name="Brettin T."/>
            <person name="Detter J.C."/>
            <person name="Han C."/>
            <person name="Pitluck S."/>
            <person name="Pati A."/>
            <person name="Mavrommatis K."/>
            <person name="Ivanova N."/>
            <person name="Ovchinnikova G."/>
            <person name="Chen A."/>
            <person name="Palaniappan K."/>
            <person name="Schneider S."/>
            <person name="Rohde M."/>
            <person name="Chain P."/>
            <person name="D'haeseleer P."/>
            <person name="Goker M."/>
            <person name="Bristow J."/>
            <person name="Eisen J.A."/>
            <person name="Markowitz V."/>
            <person name="Kyrpides N.C."/>
            <person name="Klenk H.P."/>
            <person name="Hugenholtz P."/>
        </authorList>
    </citation>
    <scope>NUCLEOTIDE SEQUENCE [LARGE SCALE GENOMIC DNA]</scope>
    <source>
        <strain evidence="3">ATCC 29202 / DSM 20476 / NCTC 11029 / RHS 1</strain>
    </source>
</reference>